<keyword evidence="4" id="KW-0249">Electron transport</keyword>
<protein>
    <recommendedName>
        <fullName evidence="7">Cytochrome c domain-containing protein</fullName>
    </recommendedName>
</protein>
<name>J9R9J7_RIEAN</name>
<dbReference type="InterPro" id="IPR036909">
    <property type="entry name" value="Cyt_c-like_dom_sf"/>
</dbReference>
<dbReference type="Gene3D" id="1.10.760.10">
    <property type="entry name" value="Cytochrome c-like domain"/>
    <property type="match status" value="1"/>
</dbReference>
<dbReference type="GO" id="GO:0009055">
    <property type="term" value="F:electron transfer activity"/>
    <property type="evidence" value="ECO:0007669"/>
    <property type="project" value="InterPro"/>
</dbReference>
<dbReference type="PROSITE" id="PS51257">
    <property type="entry name" value="PROKAR_LIPOPROTEIN"/>
    <property type="match status" value="1"/>
</dbReference>
<dbReference type="InterPro" id="IPR009056">
    <property type="entry name" value="Cyt_c-like_dom"/>
</dbReference>
<keyword evidence="1" id="KW-0813">Transport</keyword>
<feature type="binding site" description="covalent" evidence="6">
    <location>
        <position position="58"/>
    </location>
    <ligand>
        <name>heme c</name>
        <dbReference type="ChEBI" id="CHEBI:61717"/>
    </ligand>
</feature>
<comment type="PTM">
    <text evidence="6">Binds 1 heme c group covalently per subunit.</text>
</comment>
<proteinExistence type="predicted"/>
<organism evidence="8 9">
    <name type="scientific">Riemerella anatipestifer RA-CH-1</name>
    <dbReference type="NCBI Taxonomy" id="1228997"/>
    <lineage>
        <taxon>Bacteria</taxon>
        <taxon>Pseudomonadati</taxon>
        <taxon>Bacteroidota</taxon>
        <taxon>Flavobacteriia</taxon>
        <taxon>Flavobacteriales</taxon>
        <taxon>Weeksellaceae</taxon>
        <taxon>Riemerella</taxon>
    </lineage>
</organism>
<dbReference type="AlphaFoldDB" id="J9R9J7"/>
<dbReference type="PROSITE" id="PS51007">
    <property type="entry name" value="CYTC"/>
    <property type="match status" value="1"/>
</dbReference>
<feature type="binding site" description="covalent" evidence="6">
    <location>
        <position position="62"/>
    </location>
    <ligand>
        <name>heme c</name>
        <dbReference type="ChEBI" id="CHEBI:61717"/>
    </ligand>
</feature>
<reference evidence="8 9" key="1">
    <citation type="submission" date="2012-09" db="EMBL/GenBank/DDBJ databases">
        <title>Riemerella anatipestifer vaccine strains.</title>
        <authorList>
            <person name="Chun C.A."/>
            <person name="Shu W.M."/>
            <person name="Kang Z.D."/>
            <person name="Jia W.X."/>
        </authorList>
    </citation>
    <scope>NUCLEOTIDE SEQUENCE [LARGE SCALE GENOMIC DNA]</scope>
    <source>
        <strain evidence="8 9">RA-CH-1</strain>
    </source>
</reference>
<keyword evidence="3 6" id="KW-0479">Metal-binding</keyword>
<dbReference type="HOGENOM" id="CLU_141558_0_0_10"/>
<dbReference type="GO" id="GO:0005506">
    <property type="term" value="F:iron ion binding"/>
    <property type="evidence" value="ECO:0007669"/>
    <property type="project" value="InterPro"/>
</dbReference>
<dbReference type="GO" id="GO:0020037">
    <property type="term" value="F:heme binding"/>
    <property type="evidence" value="ECO:0007669"/>
    <property type="project" value="InterPro"/>
</dbReference>
<dbReference type="STRING" id="34085.AB406_1907"/>
<evidence type="ECO:0000313" key="9">
    <source>
        <dbReference type="Proteomes" id="UP000006276"/>
    </source>
</evidence>
<sequence length="130" mass="14761">MKYTYYYIGVLALVSFSCSQKETTQTETVIEEIQTVSEVKTEPNLEHLGYQLIKGSDCLSCHSVEKKMAGPSFREIAERYTQEDLEMLSRKIIDGGSGNWGQIPMQPHPQTSKEEADDMVEFIMSLKKAE</sequence>
<keyword evidence="2 6" id="KW-0349">Heme</keyword>
<accession>J9R9J7</accession>
<feature type="domain" description="Cytochrome c" evidence="7">
    <location>
        <begin position="44"/>
        <end position="127"/>
    </location>
</feature>
<evidence type="ECO:0000313" key="8">
    <source>
        <dbReference type="EMBL" id="AFR36372.1"/>
    </source>
</evidence>
<dbReference type="KEGG" id="rag:B739_1788"/>
<gene>
    <name evidence="8" type="ORF">B739_1788</name>
</gene>
<evidence type="ECO:0000259" key="7">
    <source>
        <dbReference type="PROSITE" id="PS51007"/>
    </source>
</evidence>
<evidence type="ECO:0000256" key="2">
    <source>
        <dbReference type="ARBA" id="ARBA00022617"/>
    </source>
</evidence>
<keyword evidence="9" id="KW-1185">Reference proteome</keyword>
<dbReference type="Proteomes" id="UP000006276">
    <property type="component" value="Chromosome"/>
</dbReference>
<evidence type="ECO:0000256" key="5">
    <source>
        <dbReference type="ARBA" id="ARBA00023004"/>
    </source>
</evidence>
<dbReference type="SUPFAM" id="SSF46626">
    <property type="entry name" value="Cytochrome c"/>
    <property type="match status" value="1"/>
</dbReference>
<feature type="binding site" description="covalent" evidence="6">
    <location>
        <position position="105"/>
    </location>
    <ligand>
        <name>heme c</name>
        <dbReference type="ChEBI" id="CHEBI:61717"/>
    </ligand>
</feature>
<dbReference type="PRINTS" id="PR00606">
    <property type="entry name" value="CYTCHROMECID"/>
</dbReference>
<dbReference type="PATRIC" id="fig|1228997.3.peg.1787"/>
<keyword evidence="5 6" id="KW-0408">Iron</keyword>
<evidence type="ECO:0000256" key="1">
    <source>
        <dbReference type="ARBA" id="ARBA00022448"/>
    </source>
</evidence>
<dbReference type="Pfam" id="PF00034">
    <property type="entry name" value="Cytochrom_C"/>
    <property type="match status" value="1"/>
</dbReference>
<evidence type="ECO:0000256" key="4">
    <source>
        <dbReference type="ARBA" id="ARBA00022982"/>
    </source>
</evidence>
<dbReference type="EMBL" id="CP003787">
    <property type="protein sequence ID" value="AFR36372.1"/>
    <property type="molecule type" value="Genomic_DNA"/>
</dbReference>
<dbReference type="InterPro" id="IPR002324">
    <property type="entry name" value="Cyt_c_ID"/>
</dbReference>
<evidence type="ECO:0000256" key="3">
    <source>
        <dbReference type="ARBA" id="ARBA00022723"/>
    </source>
</evidence>
<dbReference type="RefSeq" id="WP_014938650.1">
    <property type="nucleotide sequence ID" value="NC_018609.1"/>
</dbReference>
<evidence type="ECO:0000256" key="6">
    <source>
        <dbReference type="PIRSR" id="PIRSR602324-1"/>
    </source>
</evidence>